<sequence>MFLRDIEPRDKWQDRVCRLGFDFFEVSQKYPYWVDDRYFQFDMGQVDQVDKASEALHDMSIKAVQHVIENDMLDKFGVPVQYHQLIKHSWRTDKSYLYGRFDLAWDGKHPPKLLEYNAQTPTSLFEASVVAWDWLECNVSRGLLPSYTDQFNILDEQLILQFKTLLVEKQPETPILHFIVSEESEEDLRTVKYLAACADEAGWESIWLDTGDIQLTEDQRFADHESKLITTAFWLYPYEFALLDEYAQYIEHAGMKFIEPLWKVLLSSKALLPVLWQLYPGHENLLPCYFSDDPKVCLIKDKVTKPIYSREGANISIVFAGEDIEISDGCYGAEGFVTQQYWPLAKFQYGRCVIGSWMVGRVGSGISVRESYSRITDDVARFIPHVII</sequence>
<dbReference type="GO" id="GO:0005524">
    <property type="term" value="F:ATP binding"/>
    <property type="evidence" value="ECO:0007669"/>
    <property type="project" value="UniProtKB-KW"/>
</dbReference>
<evidence type="ECO:0000256" key="5">
    <source>
        <dbReference type="ARBA" id="ARBA00022842"/>
    </source>
</evidence>
<name>A0A1G8A0Z0_9VIBR</name>
<dbReference type="InterPro" id="IPR016185">
    <property type="entry name" value="PreATP-grasp_dom_sf"/>
</dbReference>
<dbReference type="InterPro" id="IPR005494">
    <property type="entry name" value="GSPS_pre-ATP-grasp-like_dom"/>
</dbReference>
<dbReference type="GO" id="GO:0016874">
    <property type="term" value="F:ligase activity"/>
    <property type="evidence" value="ECO:0007669"/>
    <property type="project" value="UniProtKB-KW"/>
</dbReference>
<dbReference type="Gene3D" id="3.30.1490.330">
    <property type="match status" value="1"/>
</dbReference>
<dbReference type="OrthoDB" id="9765517at2"/>
<evidence type="ECO:0000313" key="8">
    <source>
        <dbReference type="Proteomes" id="UP000198854"/>
    </source>
</evidence>
<reference evidence="7 8" key="1">
    <citation type="submission" date="2016-10" db="EMBL/GenBank/DDBJ databases">
        <authorList>
            <person name="de Groot N.N."/>
        </authorList>
    </citation>
    <scope>NUCLEOTIDE SEQUENCE [LARGE SCALE GENOMIC DNA]</scope>
    <source>
        <strain evidence="7 8">CGMCC 1.10228</strain>
    </source>
</reference>
<organism evidence="7 8">
    <name type="scientific">Vibrio xiamenensis</name>
    <dbReference type="NCBI Taxonomy" id="861298"/>
    <lineage>
        <taxon>Bacteria</taxon>
        <taxon>Pseudomonadati</taxon>
        <taxon>Pseudomonadota</taxon>
        <taxon>Gammaproteobacteria</taxon>
        <taxon>Vibrionales</taxon>
        <taxon>Vibrionaceae</taxon>
        <taxon>Vibrio</taxon>
    </lineage>
</organism>
<evidence type="ECO:0000256" key="4">
    <source>
        <dbReference type="ARBA" id="ARBA00022840"/>
    </source>
</evidence>
<keyword evidence="4" id="KW-0067">ATP-binding</keyword>
<evidence type="ECO:0000256" key="1">
    <source>
        <dbReference type="ARBA" id="ARBA00022598"/>
    </source>
</evidence>
<feature type="domain" description="Glutathionylspermidine synthase pre-ATP-grasp-like" evidence="6">
    <location>
        <begin position="12"/>
        <end position="387"/>
    </location>
</feature>
<dbReference type="STRING" id="861298.SAMN04488136_10975"/>
<proteinExistence type="predicted"/>
<keyword evidence="2" id="KW-0479">Metal-binding</keyword>
<dbReference type="RefSeq" id="WP_093272710.1">
    <property type="nucleotide sequence ID" value="NZ_FNDD01000009.1"/>
</dbReference>
<dbReference type="SUPFAM" id="SSF52440">
    <property type="entry name" value="PreATP-grasp domain"/>
    <property type="match status" value="1"/>
</dbReference>
<dbReference type="Pfam" id="PF03738">
    <property type="entry name" value="GSP_synth"/>
    <property type="match status" value="1"/>
</dbReference>
<dbReference type="AlphaFoldDB" id="A0A1G8A0Z0"/>
<evidence type="ECO:0000256" key="2">
    <source>
        <dbReference type="ARBA" id="ARBA00022723"/>
    </source>
</evidence>
<gene>
    <name evidence="7" type="ORF">SAMN04488136_10975</name>
</gene>
<dbReference type="EMBL" id="FNDD01000009">
    <property type="protein sequence ID" value="SDH14487.1"/>
    <property type="molecule type" value="Genomic_DNA"/>
</dbReference>
<protein>
    <submittedName>
        <fullName evidence="7">Glutathionylspermidine synthase</fullName>
    </submittedName>
</protein>
<keyword evidence="3" id="KW-0547">Nucleotide-binding</keyword>
<accession>A0A1G8A0Z0</accession>
<dbReference type="GO" id="GO:0046872">
    <property type="term" value="F:metal ion binding"/>
    <property type="evidence" value="ECO:0007669"/>
    <property type="project" value="UniProtKB-KW"/>
</dbReference>
<keyword evidence="8" id="KW-1185">Reference proteome</keyword>
<keyword evidence="5" id="KW-0460">Magnesium</keyword>
<evidence type="ECO:0000259" key="6">
    <source>
        <dbReference type="Pfam" id="PF03738"/>
    </source>
</evidence>
<dbReference type="SUPFAM" id="SSF56059">
    <property type="entry name" value="Glutathione synthetase ATP-binding domain-like"/>
    <property type="match status" value="1"/>
</dbReference>
<evidence type="ECO:0000313" key="7">
    <source>
        <dbReference type="EMBL" id="SDH14487.1"/>
    </source>
</evidence>
<evidence type="ECO:0000256" key="3">
    <source>
        <dbReference type="ARBA" id="ARBA00022741"/>
    </source>
</evidence>
<dbReference type="Proteomes" id="UP000198854">
    <property type="component" value="Unassembled WGS sequence"/>
</dbReference>
<keyword evidence="1" id="KW-0436">Ligase</keyword>